<dbReference type="RefSeq" id="WP_153833500.1">
    <property type="nucleotide sequence ID" value="NZ_WJQT01000031.1"/>
</dbReference>
<proteinExistence type="predicted"/>
<organism evidence="1 2">
    <name type="scientific">Fundicoccus ignavus</name>
    <dbReference type="NCBI Taxonomy" id="2664442"/>
    <lineage>
        <taxon>Bacteria</taxon>
        <taxon>Bacillati</taxon>
        <taxon>Bacillota</taxon>
        <taxon>Bacilli</taxon>
        <taxon>Lactobacillales</taxon>
        <taxon>Aerococcaceae</taxon>
        <taxon>Fundicoccus</taxon>
    </lineage>
</organism>
<dbReference type="AlphaFoldDB" id="A0A844CKZ6"/>
<sequence>MAKTYRGQVAYQACCDLLFHYYRATHHAINPLTATFDEFVQLLPNEVLFASTQGTVQHVAFIEANEIAYVSSTDPTSFAEFALAVVKELFATHQTIEFEADDVDWAAMVLKDLFVTEVSETFDTWLCTQ</sequence>
<name>A0A844CKZ6_9LACT</name>
<evidence type="ECO:0000313" key="2">
    <source>
        <dbReference type="Proteomes" id="UP000440066"/>
    </source>
</evidence>
<dbReference type="EMBL" id="WJQT01000031">
    <property type="protein sequence ID" value="MRJ48455.1"/>
    <property type="molecule type" value="Genomic_DNA"/>
</dbReference>
<gene>
    <name evidence="1" type="ORF">GF867_12955</name>
</gene>
<dbReference type="Proteomes" id="UP000440066">
    <property type="component" value="Unassembled WGS sequence"/>
</dbReference>
<evidence type="ECO:0000313" key="1">
    <source>
        <dbReference type="EMBL" id="MRJ48455.1"/>
    </source>
</evidence>
<comment type="caution">
    <text evidence="1">The sequence shown here is derived from an EMBL/GenBank/DDBJ whole genome shotgun (WGS) entry which is preliminary data.</text>
</comment>
<reference evidence="1 2" key="1">
    <citation type="submission" date="2019-11" db="EMBL/GenBank/DDBJ databases">
        <title>Characterisation of Fundicoccus ignavus gen. nov. sp. nov., a novel genus of the family Aerococcaceae from bulk tank milk.</title>
        <authorList>
            <person name="Siebert A."/>
            <person name="Huptas C."/>
            <person name="Wenning M."/>
            <person name="Scherer S."/>
            <person name="Doll E.V."/>
        </authorList>
    </citation>
    <scope>NUCLEOTIDE SEQUENCE [LARGE SCALE GENOMIC DNA]</scope>
    <source>
        <strain evidence="1 2">DSM 109652</strain>
    </source>
</reference>
<accession>A0A844CKZ6</accession>
<protein>
    <submittedName>
        <fullName evidence="1">Uncharacterized protein</fullName>
    </submittedName>
</protein>